<dbReference type="GO" id="GO:0005737">
    <property type="term" value="C:cytoplasm"/>
    <property type="evidence" value="ECO:0007669"/>
    <property type="project" value="UniProtKB-SubCell"/>
</dbReference>
<accession>A0A0G1ZNY3</accession>
<dbReference type="InterPro" id="IPR005227">
    <property type="entry name" value="YqgF"/>
</dbReference>
<keyword evidence="1 5" id="KW-0963">Cytoplasm</keyword>
<keyword evidence="4 5" id="KW-0378">Hydrolase</keyword>
<dbReference type="GO" id="GO:0000967">
    <property type="term" value="P:rRNA 5'-end processing"/>
    <property type="evidence" value="ECO:0007669"/>
    <property type="project" value="UniProtKB-UniRule"/>
</dbReference>
<dbReference type="InterPro" id="IPR012337">
    <property type="entry name" value="RNaseH-like_sf"/>
</dbReference>
<sequence>MVEVDILGMRYLGVDYGTRRMGIAVSDDGGRIAFPKGVVSAHTDLARLREILRIIKRERIGTVILGIPLDTAGRERDTARRVRAFRVALEKQISIPIVFENEILTTRLAESDSHSRTKIDAAAAAIILQSYLDTRARSAE</sequence>
<name>A0A0G1ZNY3_9BACT</name>
<keyword evidence="3 5" id="KW-0540">Nuclease</keyword>
<evidence type="ECO:0000256" key="2">
    <source>
        <dbReference type="ARBA" id="ARBA00022517"/>
    </source>
</evidence>
<comment type="function">
    <text evidence="5">Could be a nuclease involved in processing of the 5'-end of pre-16S rRNA.</text>
</comment>
<dbReference type="InterPro" id="IPR006641">
    <property type="entry name" value="YqgF/RNaseH-like_dom"/>
</dbReference>
<dbReference type="NCBIfam" id="TIGR00250">
    <property type="entry name" value="RNAse_H_YqgF"/>
    <property type="match status" value="1"/>
</dbReference>
<dbReference type="InterPro" id="IPR037027">
    <property type="entry name" value="YqgF/RNaseH-like_dom_sf"/>
</dbReference>
<dbReference type="EMBL" id="LCQQ01000014">
    <property type="protein sequence ID" value="KKW21114.1"/>
    <property type="molecule type" value="Genomic_DNA"/>
</dbReference>
<dbReference type="AlphaFoldDB" id="A0A0G1ZNY3"/>
<organism evidence="7 8">
    <name type="scientific">Candidatus Adlerbacteria bacterium GW2011_GWC1_50_9</name>
    <dbReference type="NCBI Taxonomy" id="1618608"/>
    <lineage>
        <taxon>Bacteria</taxon>
        <taxon>Candidatus Adleribacteriota</taxon>
    </lineage>
</organism>
<evidence type="ECO:0000256" key="4">
    <source>
        <dbReference type="ARBA" id="ARBA00022801"/>
    </source>
</evidence>
<dbReference type="EC" id="3.1.-.-" evidence="5"/>
<reference evidence="7 8" key="1">
    <citation type="journal article" date="2015" name="Nature">
        <title>rRNA introns, odd ribosomes, and small enigmatic genomes across a large radiation of phyla.</title>
        <authorList>
            <person name="Brown C.T."/>
            <person name="Hug L.A."/>
            <person name="Thomas B.C."/>
            <person name="Sharon I."/>
            <person name="Castelle C.J."/>
            <person name="Singh A."/>
            <person name="Wilkins M.J."/>
            <person name="Williams K.H."/>
            <person name="Banfield J.F."/>
        </authorList>
    </citation>
    <scope>NUCLEOTIDE SEQUENCE [LARGE SCALE GENOMIC DNA]</scope>
</reference>
<gene>
    <name evidence="7" type="ORF">UY61_C0014G0008</name>
</gene>
<evidence type="ECO:0000256" key="3">
    <source>
        <dbReference type="ARBA" id="ARBA00022722"/>
    </source>
</evidence>
<dbReference type="HAMAP" id="MF_00651">
    <property type="entry name" value="Nuclease_YqgF"/>
    <property type="match status" value="1"/>
</dbReference>
<protein>
    <recommendedName>
        <fullName evidence="5">Putative pre-16S rRNA nuclease</fullName>
        <ecNumber evidence="5">3.1.-.-</ecNumber>
    </recommendedName>
</protein>
<comment type="caution">
    <text evidence="7">The sequence shown here is derived from an EMBL/GenBank/DDBJ whole genome shotgun (WGS) entry which is preliminary data.</text>
</comment>
<evidence type="ECO:0000313" key="7">
    <source>
        <dbReference type="EMBL" id="KKW21114.1"/>
    </source>
</evidence>
<dbReference type="SMART" id="SM00732">
    <property type="entry name" value="YqgFc"/>
    <property type="match status" value="1"/>
</dbReference>
<evidence type="ECO:0000256" key="1">
    <source>
        <dbReference type="ARBA" id="ARBA00022490"/>
    </source>
</evidence>
<keyword evidence="2 5" id="KW-0690">Ribosome biogenesis</keyword>
<feature type="domain" description="YqgF/RNase H-like" evidence="6">
    <location>
        <begin position="9"/>
        <end position="109"/>
    </location>
</feature>
<comment type="similarity">
    <text evidence="5">Belongs to the YqgF HJR family.</text>
</comment>
<dbReference type="GO" id="GO:0016788">
    <property type="term" value="F:hydrolase activity, acting on ester bonds"/>
    <property type="evidence" value="ECO:0007669"/>
    <property type="project" value="UniProtKB-UniRule"/>
</dbReference>
<dbReference type="PANTHER" id="PTHR33317">
    <property type="entry name" value="POLYNUCLEOTIDYL TRANSFERASE, RIBONUCLEASE H-LIKE SUPERFAMILY PROTEIN"/>
    <property type="match status" value="1"/>
</dbReference>
<dbReference type="Pfam" id="PF03652">
    <property type="entry name" value="RuvX"/>
    <property type="match status" value="1"/>
</dbReference>
<evidence type="ECO:0000256" key="5">
    <source>
        <dbReference type="HAMAP-Rule" id="MF_00651"/>
    </source>
</evidence>
<dbReference type="CDD" id="cd16964">
    <property type="entry name" value="YqgF"/>
    <property type="match status" value="1"/>
</dbReference>
<dbReference type="Proteomes" id="UP000034201">
    <property type="component" value="Unassembled WGS sequence"/>
</dbReference>
<dbReference type="PANTHER" id="PTHR33317:SF4">
    <property type="entry name" value="POLYNUCLEOTIDYL TRANSFERASE, RIBONUCLEASE H-LIKE SUPERFAMILY PROTEIN"/>
    <property type="match status" value="1"/>
</dbReference>
<evidence type="ECO:0000313" key="8">
    <source>
        <dbReference type="Proteomes" id="UP000034201"/>
    </source>
</evidence>
<evidence type="ECO:0000259" key="6">
    <source>
        <dbReference type="SMART" id="SM00732"/>
    </source>
</evidence>
<proteinExistence type="inferred from homology"/>
<comment type="subcellular location">
    <subcellularLocation>
        <location evidence="5">Cytoplasm</location>
    </subcellularLocation>
</comment>
<dbReference type="SUPFAM" id="SSF53098">
    <property type="entry name" value="Ribonuclease H-like"/>
    <property type="match status" value="1"/>
</dbReference>
<dbReference type="Gene3D" id="3.30.420.140">
    <property type="entry name" value="YqgF/RNase H-like domain"/>
    <property type="match status" value="1"/>
</dbReference>
<dbReference type="GO" id="GO:0004518">
    <property type="term" value="F:nuclease activity"/>
    <property type="evidence" value="ECO:0007669"/>
    <property type="project" value="UniProtKB-KW"/>
</dbReference>